<accession>A0AAD6YG39</accession>
<comment type="caution">
    <text evidence="3">The sequence shown here is derived from an EMBL/GenBank/DDBJ whole genome shotgun (WGS) entry which is preliminary data.</text>
</comment>
<evidence type="ECO:0000313" key="3">
    <source>
        <dbReference type="EMBL" id="KAJ7215350.1"/>
    </source>
</evidence>
<reference evidence="3" key="1">
    <citation type="submission" date="2023-03" db="EMBL/GenBank/DDBJ databases">
        <title>Massive genome expansion in bonnet fungi (Mycena s.s.) driven by repeated elements and novel gene families across ecological guilds.</title>
        <authorList>
            <consortium name="Lawrence Berkeley National Laboratory"/>
            <person name="Harder C.B."/>
            <person name="Miyauchi S."/>
            <person name="Viragh M."/>
            <person name="Kuo A."/>
            <person name="Thoen E."/>
            <person name="Andreopoulos B."/>
            <person name="Lu D."/>
            <person name="Skrede I."/>
            <person name="Drula E."/>
            <person name="Henrissat B."/>
            <person name="Morin E."/>
            <person name="Kohler A."/>
            <person name="Barry K."/>
            <person name="LaButti K."/>
            <person name="Morin E."/>
            <person name="Salamov A."/>
            <person name="Lipzen A."/>
            <person name="Mereny Z."/>
            <person name="Hegedus B."/>
            <person name="Baldrian P."/>
            <person name="Stursova M."/>
            <person name="Weitz H."/>
            <person name="Taylor A."/>
            <person name="Grigoriev I.V."/>
            <person name="Nagy L.G."/>
            <person name="Martin F."/>
            <person name="Kauserud H."/>
        </authorList>
    </citation>
    <scope>NUCLEOTIDE SEQUENCE</scope>
    <source>
        <strain evidence="3">9144</strain>
    </source>
</reference>
<dbReference type="AlphaFoldDB" id="A0AAD6YG39"/>
<feature type="compositionally biased region" description="Low complexity" evidence="1">
    <location>
        <begin position="522"/>
        <end position="532"/>
    </location>
</feature>
<organism evidence="3 4">
    <name type="scientific">Mycena pura</name>
    <dbReference type="NCBI Taxonomy" id="153505"/>
    <lineage>
        <taxon>Eukaryota</taxon>
        <taxon>Fungi</taxon>
        <taxon>Dikarya</taxon>
        <taxon>Basidiomycota</taxon>
        <taxon>Agaricomycotina</taxon>
        <taxon>Agaricomycetes</taxon>
        <taxon>Agaricomycetidae</taxon>
        <taxon>Agaricales</taxon>
        <taxon>Marasmiineae</taxon>
        <taxon>Mycenaceae</taxon>
        <taxon>Mycena</taxon>
    </lineage>
</organism>
<feature type="region of interest" description="Disordered" evidence="1">
    <location>
        <begin position="522"/>
        <end position="581"/>
    </location>
</feature>
<gene>
    <name evidence="3" type="ORF">GGX14DRAFT_391789</name>
</gene>
<feature type="region of interest" description="Disordered" evidence="1">
    <location>
        <begin position="469"/>
        <end position="500"/>
    </location>
</feature>
<dbReference type="EMBL" id="JARJCW010000017">
    <property type="protein sequence ID" value="KAJ7215350.1"/>
    <property type="molecule type" value="Genomic_DNA"/>
</dbReference>
<feature type="transmembrane region" description="Helical" evidence="2">
    <location>
        <begin position="358"/>
        <end position="377"/>
    </location>
</feature>
<feature type="compositionally biased region" description="Basic residues" evidence="1">
    <location>
        <begin position="112"/>
        <end position="129"/>
    </location>
</feature>
<evidence type="ECO:0000313" key="4">
    <source>
        <dbReference type="Proteomes" id="UP001219525"/>
    </source>
</evidence>
<dbReference type="Proteomes" id="UP001219525">
    <property type="component" value="Unassembled WGS sequence"/>
</dbReference>
<keyword evidence="2" id="KW-1133">Transmembrane helix</keyword>
<keyword evidence="2" id="KW-0472">Membrane</keyword>
<name>A0AAD6YG39_9AGAR</name>
<evidence type="ECO:0000256" key="2">
    <source>
        <dbReference type="SAM" id="Phobius"/>
    </source>
</evidence>
<protein>
    <submittedName>
        <fullName evidence="3">Uncharacterized protein</fullName>
    </submittedName>
</protein>
<evidence type="ECO:0000256" key="1">
    <source>
        <dbReference type="SAM" id="MobiDB-lite"/>
    </source>
</evidence>
<feature type="region of interest" description="Disordered" evidence="1">
    <location>
        <begin position="91"/>
        <end position="155"/>
    </location>
</feature>
<keyword evidence="2" id="KW-0812">Transmembrane</keyword>
<keyword evidence="4" id="KW-1185">Reference proteome</keyword>
<sequence>MRPFGAVAHHMWPYMVIAHRICIIYCIGAPKLNMILGYTHSESFWRALYLTRWAVTDSTGHRAGDQRSRFRHGLALSSDLQACWTLRSSEKRHQGRRIDDSDSDAARASNPVKRKRMKASKGARKPQKRVRTDPVPPMRRVPAGRTPRGVPARGVGAQSVQSMTLLFEGKTRRRILSLGLVFAPRECAHHVSFTCERAPLATTRPMLTFSALSCPNAPSPGIVHHLLMMWMAVATAAFHYAPGHRLSSRGVKFSESAPAASARVAPLSTVLAAVCRNGMTRNSILMRGAIRCLTLSSCALGCVGLAAAASPCGTYRRHPVLALQEQYSLRDCTHERQRALPPVQIRRRHLPRAVIVNIYIYSYIFKSGMLLILAHIVHSSMSHVMRAILDVPRAVFEPRVIEGSNVIVCSDSLRPERFREVGLYGWSFLWYNDMVETFEDPEDPKAVSIIQHWNTFDGGIWTRRWSPDHEDAQHRRPGPNIDSPTPSKATSPRKPLAPLVNDTIDTIDLDSDSALDEDTTFASSISRASASRPYDDELLPSPAKRARTSTHATPPDDDEKKTTAAHNRCRSGGSGGCRSRTAETGSAIANGLKTIGTGMSAPLITKADTSHVDEVINVLVTDETILPHGELYAVILELLSSNQNCS</sequence>
<feature type="compositionally biased region" description="Basic and acidic residues" evidence="1">
    <location>
        <begin position="91"/>
        <end position="100"/>
    </location>
</feature>
<proteinExistence type="predicted"/>